<accession>A0A0U2NSF2</accession>
<dbReference type="InterPro" id="IPR053046">
    <property type="entry name" value="ABC-5_transporter"/>
</dbReference>
<dbReference type="STRING" id="118060.ATZ35_12775"/>
<sequence>MNKQLMTILKKRYGLALLITSLCIILFYGYNGVSDVKRWHEMNAYFDSEEYIKDLQQLSEDDSPRYSGLSLGERQALDKKEGLSLFYQTTSYDEHGKLISVSDQPYFSAYFNENPILLIAVLATAGFLMFFTDLKTAFNEFLFSLGVSKRRIYFSKFALVSLPLLSSVLLAKIVFVGIITTGIPTEYVNIGLPTLAANVLASWTTCILYFSLSAFIGLVTGNMILGPLTVFGFCASLEFFITGVLNAWYYFTNATIDRYITNKFFVYTVSKESISALPIILALTISVLLFIFGSFLFPKLTLEKKGNYLLFDKLKVPVVIAMTLYVPMVLVFSSGVYFGEEVSSPIPSLLTYCILTALIGSYLVFRKEINEWINLKRQLNRNSSISS</sequence>
<feature type="transmembrane region" description="Helical" evidence="1">
    <location>
        <begin position="318"/>
        <end position="339"/>
    </location>
</feature>
<gene>
    <name evidence="2" type="ORF">ATZ35_12775</name>
</gene>
<dbReference type="EMBL" id="CP013655">
    <property type="protein sequence ID" value="ALS37986.1"/>
    <property type="molecule type" value="Genomic_DNA"/>
</dbReference>
<evidence type="ECO:0000313" key="2">
    <source>
        <dbReference type="EMBL" id="ALS37986.1"/>
    </source>
</evidence>
<reference evidence="3" key="1">
    <citation type="submission" date="2015-12" db="EMBL/GenBank/DDBJ databases">
        <authorList>
            <person name="Lauer A."/>
            <person name="Humrighouse B."/>
            <person name="Loparev V."/>
            <person name="Shewmaker P.L."/>
            <person name="Whitney A.M."/>
            <person name="McLaughlin R.W."/>
        </authorList>
    </citation>
    <scope>NUCLEOTIDE SEQUENCE [LARGE SCALE GENOMIC DNA]</scope>
    <source>
        <strain evidence="3">LMG 26678</strain>
    </source>
</reference>
<feature type="transmembrane region" description="Helical" evidence="1">
    <location>
        <begin position="195"/>
        <end position="218"/>
    </location>
</feature>
<proteinExistence type="predicted"/>
<feature type="transmembrane region" description="Helical" evidence="1">
    <location>
        <begin position="116"/>
        <end position="136"/>
    </location>
</feature>
<dbReference type="RefSeq" id="WP_208927591.1">
    <property type="nucleotide sequence ID" value="NZ_CP013655.1"/>
</dbReference>
<feature type="transmembrane region" description="Helical" evidence="1">
    <location>
        <begin position="230"/>
        <end position="251"/>
    </location>
</feature>
<dbReference type="PANTHER" id="PTHR39177">
    <property type="entry name" value="ABC TRANSPORTER PERMEASE YTRC-RELATED"/>
    <property type="match status" value="1"/>
</dbReference>
<feature type="transmembrane region" description="Helical" evidence="1">
    <location>
        <begin position="157"/>
        <end position="183"/>
    </location>
</feature>
<keyword evidence="1" id="KW-0812">Transmembrane</keyword>
<evidence type="ECO:0008006" key="4">
    <source>
        <dbReference type="Google" id="ProtNLM"/>
    </source>
</evidence>
<keyword evidence="1" id="KW-1133">Transmembrane helix</keyword>
<dbReference type="PANTHER" id="PTHR39177:SF1">
    <property type="entry name" value="ABC TRANSPORTER PERMEASE YTRC-RELATED"/>
    <property type="match status" value="1"/>
</dbReference>
<dbReference type="KEGG" id="erx:ATZ35_12775"/>
<feature type="transmembrane region" description="Helical" evidence="1">
    <location>
        <begin position="12"/>
        <end position="30"/>
    </location>
</feature>
<protein>
    <recommendedName>
        <fullName evidence="4">ABC transporter permease</fullName>
    </recommendedName>
</protein>
<dbReference type="Proteomes" id="UP000067523">
    <property type="component" value="Chromosome"/>
</dbReference>
<keyword evidence="1" id="KW-0472">Membrane</keyword>
<name>A0A0U2NSF2_9ENTE</name>
<feature type="transmembrane region" description="Helical" evidence="1">
    <location>
        <begin position="345"/>
        <end position="365"/>
    </location>
</feature>
<evidence type="ECO:0000256" key="1">
    <source>
        <dbReference type="SAM" id="Phobius"/>
    </source>
</evidence>
<organism evidence="2 3">
    <name type="scientific">Enterococcus rotai</name>
    <dbReference type="NCBI Taxonomy" id="118060"/>
    <lineage>
        <taxon>Bacteria</taxon>
        <taxon>Bacillati</taxon>
        <taxon>Bacillota</taxon>
        <taxon>Bacilli</taxon>
        <taxon>Lactobacillales</taxon>
        <taxon>Enterococcaceae</taxon>
        <taxon>Enterococcus</taxon>
    </lineage>
</organism>
<evidence type="ECO:0000313" key="3">
    <source>
        <dbReference type="Proteomes" id="UP000067523"/>
    </source>
</evidence>
<keyword evidence="3" id="KW-1185">Reference proteome</keyword>
<feature type="transmembrane region" description="Helical" evidence="1">
    <location>
        <begin position="274"/>
        <end position="297"/>
    </location>
</feature>
<dbReference type="AlphaFoldDB" id="A0A0U2NSF2"/>